<dbReference type="Gene3D" id="3.40.50.1010">
    <property type="entry name" value="5'-nuclease"/>
    <property type="match status" value="1"/>
</dbReference>
<evidence type="ECO:0000313" key="8">
    <source>
        <dbReference type="Proteomes" id="UP000035760"/>
    </source>
</evidence>
<keyword evidence="3 5" id="KW-0479">Metal-binding</keyword>
<evidence type="ECO:0000256" key="3">
    <source>
        <dbReference type="ARBA" id="ARBA00022723"/>
    </source>
</evidence>
<dbReference type="InterPro" id="IPR022907">
    <property type="entry name" value="VapC_family"/>
</dbReference>
<dbReference type="CDD" id="cd09871">
    <property type="entry name" value="PIN_MtVapC28-VapC30-like"/>
    <property type="match status" value="1"/>
</dbReference>
<comment type="caution">
    <text evidence="7">The sequence shown here is derived from an EMBL/GenBank/DDBJ whole genome shotgun (WGS) entry which is preliminary data.</text>
</comment>
<dbReference type="InterPro" id="IPR002716">
    <property type="entry name" value="PIN_dom"/>
</dbReference>
<dbReference type="EMBL" id="CBTJ020000002">
    <property type="protein sequence ID" value="CDI01037.1"/>
    <property type="molecule type" value="Genomic_DNA"/>
</dbReference>
<accession>W6M0W5</accession>
<keyword evidence="8" id="KW-1185">Reference proteome</keyword>
<dbReference type="RefSeq" id="WP_048670175.1">
    <property type="nucleotide sequence ID" value="NZ_CBTJ020000002.1"/>
</dbReference>
<feature type="binding site" evidence="5">
    <location>
        <position position="4"/>
    </location>
    <ligand>
        <name>Mg(2+)</name>
        <dbReference type="ChEBI" id="CHEBI:18420"/>
    </ligand>
</feature>
<dbReference type="AlphaFoldDB" id="W6M0W5"/>
<evidence type="ECO:0000256" key="1">
    <source>
        <dbReference type="ARBA" id="ARBA00022649"/>
    </source>
</evidence>
<feature type="binding site" evidence="5">
    <location>
        <position position="104"/>
    </location>
    <ligand>
        <name>Mg(2+)</name>
        <dbReference type="ChEBI" id="CHEBI:18420"/>
    </ligand>
</feature>
<comment type="cofactor">
    <cofactor evidence="5">
        <name>Mg(2+)</name>
        <dbReference type="ChEBI" id="CHEBI:18420"/>
    </cofactor>
</comment>
<keyword evidence="5" id="KW-0460">Magnesium</keyword>
<evidence type="ECO:0000256" key="4">
    <source>
        <dbReference type="ARBA" id="ARBA00022801"/>
    </source>
</evidence>
<evidence type="ECO:0000313" key="7">
    <source>
        <dbReference type="EMBL" id="CDI01037.1"/>
    </source>
</evidence>
<dbReference type="InterPro" id="IPR029060">
    <property type="entry name" value="PIN-like_dom_sf"/>
</dbReference>
<gene>
    <name evidence="5" type="primary">vapC</name>
    <name evidence="7" type="ORF">BN873_100049</name>
</gene>
<dbReference type="GO" id="GO:0004540">
    <property type="term" value="F:RNA nuclease activity"/>
    <property type="evidence" value="ECO:0007669"/>
    <property type="project" value="InterPro"/>
</dbReference>
<dbReference type="GO" id="GO:0090729">
    <property type="term" value="F:toxin activity"/>
    <property type="evidence" value="ECO:0007669"/>
    <property type="project" value="UniProtKB-KW"/>
</dbReference>
<comment type="function">
    <text evidence="5">Toxic component of a toxin-antitoxin (TA) system. An RNase.</text>
</comment>
<keyword evidence="2 5" id="KW-0540">Nuclease</keyword>
<reference evidence="7" key="2">
    <citation type="submission" date="2014-03" db="EMBL/GenBank/DDBJ databases">
        <title>Candidatus Competibacter-lineage genomes retrieved from metagenomes reveal functional metabolic diversity.</title>
        <authorList>
            <person name="McIlroy S.J."/>
            <person name="Albertsen M."/>
            <person name="Andresen E.K."/>
            <person name="Saunders A.M."/>
            <person name="Kristiansen R."/>
            <person name="Stokholm-Bjerregaard M."/>
            <person name="Nielsen K.L."/>
            <person name="Nielsen P.H."/>
        </authorList>
    </citation>
    <scope>NUCLEOTIDE SEQUENCE</scope>
    <source>
        <strain evidence="7">Run_A_D11</strain>
    </source>
</reference>
<organism evidence="7 8">
    <name type="scientific">Candidatus Competibacter denitrificans Run_A_D11</name>
    <dbReference type="NCBI Taxonomy" id="1400863"/>
    <lineage>
        <taxon>Bacteria</taxon>
        <taxon>Pseudomonadati</taxon>
        <taxon>Pseudomonadota</taxon>
        <taxon>Gammaproteobacteria</taxon>
        <taxon>Candidatus Competibacteraceae</taxon>
        <taxon>Candidatus Competibacter</taxon>
    </lineage>
</organism>
<dbReference type="Proteomes" id="UP000035760">
    <property type="component" value="Unassembled WGS sequence"/>
</dbReference>
<keyword evidence="5" id="KW-0800">Toxin</keyword>
<evidence type="ECO:0000256" key="2">
    <source>
        <dbReference type="ARBA" id="ARBA00022722"/>
    </source>
</evidence>
<dbReference type="HAMAP" id="MF_00265">
    <property type="entry name" value="VapC_Nob1"/>
    <property type="match status" value="1"/>
</dbReference>
<dbReference type="GO" id="GO:0000287">
    <property type="term" value="F:magnesium ion binding"/>
    <property type="evidence" value="ECO:0007669"/>
    <property type="project" value="UniProtKB-UniRule"/>
</dbReference>
<reference evidence="7" key="1">
    <citation type="submission" date="2013-07" db="EMBL/GenBank/DDBJ databases">
        <authorList>
            <person name="McIlroy S."/>
        </authorList>
    </citation>
    <scope>NUCLEOTIDE SEQUENCE [LARGE SCALE GENOMIC DNA]</scope>
    <source>
        <strain evidence="7">Run_A_D11</strain>
    </source>
</reference>
<protein>
    <recommendedName>
        <fullName evidence="5">Ribonuclease VapC</fullName>
        <shortName evidence="5">RNase VapC</shortName>
        <ecNumber evidence="5">3.1.-.-</ecNumber>
    </recommendedName>
    <alternativeName>
        <fullName evidence="5">Toxin VapC</fullName>
    </alternativeName>
</protein>
<dbReference type="GO" id="GO:0016787">
    <property type="term" value="F:hydrolase activity"/>
    <property type="evidence" value="ECO:0007669"/>
    <property type="project" value="UniProtKB-KW"/>
</dbReference>
<name>W6M0W5_9GAMM</name>
<evidence type="ECO:0000256" key="5">
    <source>
        <dbReference type="HAMAP-Rule" id="MF_00265"/>
    </source>
</evidence>
<dbReference type="EC" id="3.1.-.-" evidence="5"/>
<dbReference type="OrthoDB" id="32625at2"/>
<feature type="domain" description="PIN" evidence="6">
    <location>
        <begin position="1"/>
        <end position="129"/>
    </location>
</feature>
<dbReference type="STRING" id="1400863.BN873_100049"/>
<keyword evidence="1 5" id="KW-1277">Toxin-antitoxin system</keyword>
<comment type="similarity">
    <text evidence="5">Belongs to the PINc/VapC protein family.</text>
</comment>
<keyword evidence="4 5" id="KW-0378">Hydrolase</keyword>
<dbReference type="SUPFAM" id="SSF88723">
    <property type="entry name" value="PIN domain-like"/>
    <property type="match status" value="1"/>
</dbReference>
<proteinExistence type="inferred from homology"/>
<evidence type="ECO:0000259" key="6">
    <source>
        <dbReference type="Pfam" id="PF01850"/>
    </source>
</evidence>
<sequence length="136" mass="14936">MFVDASALIALLSDEREASRIAEVLAAAETRLTSPVAVLEVALALARPDKFNLSIEVTAPLIREFLDERDIEVRDLPPAADTTQLALAAAHRYRSGRHGLNLGDCLHYACAKYYRVPILATDREFSQTDLEIAGSR</sequence>
<dbReference type="Pfam" id="PF01850">
    <property type="entry name" value="PIN"/>
    <property type="match status" value="1"/>
</dbReference>